<feature type="region of interest" description="Disordered" evidence="1">
    <location>
        <begin position="207"/>
        <end position="385"/>
    </location>
</feature>
<evidence type="ECO:0000313" key="5">
    <source>
        <dbReference type="Proteomes" id="UP000077671"/>
    </source>
</evidence>
<feature type="compositionally biased region" description="Polar residues" evidence="1">
    <location>
        <begin position="342"/>
        <end position="353"/>
    </location>
</feature>
<evidence type="ECO:0000313" key="4">
    <source>
        <dbReference type="EMBL" id="KAE8248196.1"/>
    </source>
</evidence>
<evidence type="ECO:0000259" key="3">
    <source>
        <dbReference type="Pfam" id="PF23191"/>
    </source>
</evidence>
<dbReference type="InterPro" id="IPR056575">
    <property type="entry name" value="WH_MCM3_C"/>
</dbReference>
<dbReference type="InterPro" id="IPR041562">
    <property type="entry name" value="MCM_lid"/>
</dbReference>
<dbReference type="Pfam" id="PF23191">
    <property type="entry name" value="WHD_MCM3_C"/>
    <property type="match status" value="1"/>
</dbReference>
<reference evidence="4" key="2">
    <citation type="journal article" date="2019" name="IMA Fungus">
        <title>Genome sequencing and comparison of five Tilletia species to identify candidate genes for the detection of regulated species infecting wheat.</title>
        <authorList>
            <person name="Nguyen H.D.T."/>
            <person name="Sultana T."/>
            <person name="Kesanakurti P."/>
            <person name="Hambleton S."/>
        </authorList>
    </citation>
    <scope>NUCLEOTIDE SEQUENCE</scope>
    <source>
        <strain evidence="4">DAOMC 238032</strain>
    </source>
</reference>
<name>A0A8T8SUA1_9BASI</name>
<dbReference type="Gene3D" id="3.40.50.300">
    <property type="entry name" value="P-loop containing nucleotide triphosphate hydrolases"/>
    <property type="match status" value="1"/>
</dbReference>
<protein>
    <recommendedName>
        <fullName evidence="6">MCM AAA-lid domain-containing protein</fullName>
    </recommendedName>
</protein>
<reference evidence="4" key="1">
    <citation type="submission" date="2016-04" db="EMBL/GenBank/DDBJ databases">
        <authorList>
            <person name="Nguyen H.D."/>
            <person name="Kesanakurti P."/>
            <person name="Cullis J."/>
            <person name="Levesque C.A."/>
            <person name="Hambleton S."/>
        </authorList>
    </citation>
    <scope>NUCLEOTIDE SEQUENCE</scope>
    <source>
        <strain evidence="4">DAOMC 238032</strain>
    </source>
</reference>
<accession>A0A8T8SUA1</accession>
<gene>
    <name evidence="4" type="ORF">A4X03_0g6846</name>
</gene>
<feature type="compositionally biased region" description="Acidic residues" evidence="1">
    <location>
        <begin position="320"/>
        <end position="330"/>
    </location>
</feature>
<dbReference type="Pfam" id="PF17855">
    <property type="entry name" value="MCM_lid"/>
    <property type="match status" value="1"/>
</dbReference>
<dbReference type="InterPro" id="IPR027417">
    <property type="entry name" value="P-loop_NTPase"/>
</dbReference>
<evidence type="ECO:0008006" key="6">
    <source>
        <dbReference type="Google" id="ProtNLM"/>
    </source>
</evidence>
<comment type="caution">
    <text evidence="4">The sequence shown here is derived from an EMBL/GenBank/DDBJ whole genome shotgun (WGS) entry which is preliminary data.</text>
</comment>
<sequence>MSTFAFFFVRSGADESESSPSAAAAAAAAEILFVVVAFFIVAGDKEEEDEEDFAAVAVAAAAAVDPSPPSREANATVLNPGPAPVRTAFFTGFGRSFAAGAGAGAVTKYNPLLHGGIRPTIIKRGKQRIEKREVLAIQFVKRYIQYAKTRIQPVLTQAAAEYIVNVYAGLRNDELTRLSREVEEEDTEAAEEILRFALFKEIVRPGAGRNGRSAKRRRTTPGGGDDDSDADDFGDGDDDDDEDGGGDEKKKGGAASYMGTGKYGTRGARSAGTGAGAEELQSLSLDSPSRRPAPVRRGPLALEAAVAASSAKSPIGGGGEGEEEHEDMDALDAMRAMEDTTPKNTPAASSRRGSTPVLSPPPPAASASSSSAVPAASTAPSLPPARLNSFRSRLAALFARGGALSEEDYGSLADVLEGVNRGLPARDVFSDAEAREALRVMGEADEIKFSDDVVYKV</sequence>
<organism evidence="4 5">
    <name type="scientific">Tilletia caries</name>
    <name type="common">wheat bunt fungus</name>
    <dbReference type="NCBI Taxonomy" id="13290"/>
    <lineage>
        <taxon>Eukaryota</taxon>
        <taxon>Fungi</taxon>
        <taxon>Dikarya</taxon>
        <taxon>Basidiomycota</taxon>
        <taxon>Ustilaginomycotina</taxon>
        <taxon>Exobasidiomycetes</taxon>
        <taxon>Tilletiales</taxon>
        <taxon>Tilletiaceae</taxon>
        <taxon>Tilletia</taxon>
    </lineage>
</organism>
<feature type="compositionally biased region" description="Low complexity" evidence="1">
    <location>
        <begin position="365"/>
        <end position="380"/>
    </location>
</feature>
<feature type="domain" description="MCM AAA-lid" evidence="2">
    <location>
        <begin position="139"/>
        <end position="176"/>
    </location>
</feature>
<dbReference type="EMBL" id="LWDD02001425">
    <property type="protein sequence ID" value="KAE8248196.1"/>
    <property type="molecule type" value="Genomic_DNA"/>
</dbReference>
<feature type="compositionally biased region" description="Acidic residues" evidence="1">
    <location>
        <begin position="224"/>
        <end position="245"/>
    </location>
</feature>
<feature type="compositionally biased region" description="Low complexity" evidence="1">
    <location>
        <begin position="300"/>
        <end position="311"/>
    </location>
</feature>
<dbReference type="AlphaFoldDB" id="A0A8T8SUA1"/>
<dbReference type="Proteomes" id="UP000077671">
    <property type="component" value="Unassembled WGS sequence"/>
</dbReference>
<proteinExistence type="predicted"/>
<evidence type="ECO:0000259" key="2">
    <source>
        <dbReference type="Pfam" id="PF17855"/>
    </source>
</evidence>
<evidence type="ECO:0000256" key="1">
    <source>
        <dbReference type="SAM" id="MobiDB-lite"/>
    </source>
</evidence>
<feature type="domain" description="MCM3-like winged helix" evidence="3">
    <location>
        <begin position="381"/>
        <end position="457"/>
    </location>
</feature>